<name>A0A656D6J7_KRYT1</name>
<dbReference type="EMBL" id="CZVU01000021">
    <property type="protein sequence ID" value="CUS99654.1"/>
    <property type="molecule type" value="Genomic_DNA"/>
</dbReference>
<dbReference type="AlphaFoldDB" id="A0A656D6J7"/>
<organism evidence="1 2">
    <name type="scientific">Kryptobacter tengchongensis</name>
    <dbReference type="NCBI Taxonomy" id="1643429"/>
    <lineage>
        <taxon>Bacteria</taxon>
        <taxon>Pseudomonadati</taxon>
        <taxon>Candidatus Kryptoniota</taxon>
        <taxon>Candidatus Kryptobacter</taxon>
    </lineage>
</organism>
<evidence type="ECO:0008006" key="3">
    <source>
        <dbReference type="Google" id="ProtNLM"/>
    </source>
</evidence>
<dbReference type="Proteomes" id="UP000243065">
    <property type="component" value="Unassembled WGS sequence"/>
</dbReference>
<evidence type="ECO:0000313" key="1">
    <source>
        <dbReference type="EMBL" id="CUS99654.1"/>
    </source>
</evidence>
<dbReference type="Gene3D" id="2.40.160.60">
    <property type="entry name" value="Outer membrane protein transport protein (OMPP1/FadL/TodX)"/>
    <property type="match status" value="1"/>
</dbReference>
<proteinExistence type="predicted"/>
<evidence type="ECO:0000313" key="2">
    <source>
        <dbReference type="Proteomes" id="UP000243065"/>
    </source>
</evidence>
<keyword evidence="2" id="KW-1185">Reference proteome</keyword>
<gene>
    <name evidence="1" type="ORF">JGI24_00647</name>
</gene>
<sequence>MNPRLLKRLLKTLVQDRLISLAPIVLVFLISPAFPNNFKFAKYAGEFLSIGVGARALGMGGAFTSVANDVTAGYWNPAGLAELSNTHLILMHDERFAGIVNYDYIGLALKPASLFSFAFSIIRVGVDDIPYTNNAFLDNNGNGIFDPDIDRLDPEKISFISSSDWIMITSFARSINEKFSFGGNVKFIYRKIGENSGIGIGFDIGIKYKFSGFTIGAILKDATSTLIAWDTGRNELVTPSIIAGISREFEILWGKFIPSVDLITRFEGRNKTSLLGTDFVSLDLNLGSEYTFKEKISIRSGFTENKELTLGAGLKLNRLDVDYSFAKFNSEIGNTHRISLKFSLN</sequence>
<protein>
    <recommendedName>
        <fullName evidence="3">PorV/PorQ family protein</fullName>
    </recommendedName>
</protein>
<accession>A0A656D6J7</accession>
<dbReference type="SUPFAM" id="SSF56935">
    <property type="entry name" value="Porins"/>
    <property type="match status" value="1"/>
</dbReference>
<reference evidence="1 2" key="1">
    <citation type="submission" date="2015-11" db="EMBL/GenBank/DDBJ databases">
        <authorList>
            <person name="Varghese N."/>
        </authorList>
    </citation>
    <scope>NUCLEOTIDE SEQUENCE [LARGE SCALE GENOMIC DNA]</scope>
    <source>
        <strain evidence="1 2">JGI-24</strain>
    </source>
</reference>